<reference evidence="17 18" key="2">
    <citation type="journal article" date="2011" name="Stand. Genomic Sci.">
        <title>Complete genome sequence of Mahella australiensis type strain (50-1 BON).</title>
        <authorList>
            <person name="Sikorski J."/>
            <person name="Teshima H."/>
            <person name="Nolan M."/>
            <person name="Lucas S."/>
            <person name="Hammon N."/>
            <person name="Deshpande S."/>
            <person name="Cheng J.F."/>
            <person name="Pitluck S."/>
            <person name="Liolios K."/>
            <person name="Pagani I."/>
            <person name="Ivanova N."/>
            <person name="Huntemann M."/>
            <person name="Mavromatis K."/>
            <person name="Ovchinikova G."/>
            <person name="Pati A."/>
            <person name="Tapia R."/>
            <person name="Han C."/>
            <person name="Goodwin L."/>
            <person name="Chen A."/>
            <person name="Palaniappan K."/>
            <person name="Land M."/>
            <person name="Hauser L."/>
            <person name="Ngatchou-Djao O.D."/>
            <person name="Rohde M."/>
            <person name="Pukall R."/>
            <person name="Spring S."/>
            <person name="Abt B."/>
            <person name="Goker M."/>
            <person name="Detter J.C."/>
            <person name="Woyke T."/>
            <person name="Bristow J."/>
            <person name="Markowitz V."/>
            <person name="Hugenholtz P."/>
            <person name="Eisen J.A."/>
            <person name="Kyrpides N.C."/>
            <person name="Klenk H.P."/>
            <person name="Lapidus A."/>
        </authorList>
    </citation>
    <scope>NUCLEOTIDE SEQUENCE [LARGE SCALE GENOMIC DNA]</scope>
    <source>
        <strain evidence="18">DSM 15567 / CIP 107919 / 50-1 BON</strain>
    </source>
</reference>
<dbReference type="Pfam" id="PF00703">
    <property type="entry name" value="Glyco_hydro_2"/>
    <property type="match status" value="1"/>
</dbReference>
<evidence type="ECO:0000256" key="10">
    <source>
        <dbReference type="ARBA" id="ARBA00023180"/>
    </source>
</evidence>
<feature type="domain" description="Glycoside hydrolase family 2 catalytic" evidence="14">
    <location>
        <begin position="326"/>
        <end position="473"/>
    </location>
</feature>
<organism evidence="17 18">
    <name type="scientific">Mahella australiensis (strain DSM 15567 / CIP 107919 / 50-1 BON)</name>
    <dbReference type="NCBI Taxonomy" id="697281"/>
    <lineage>
        <taxon>Bacteria</taxon>
        <taxon>Bacillati</taxon>
        <taxon>Bacillota</taxon>
        <taxon>Clostridia</taxon>
        <taxon>Thermoanaerobacterales</taxon>
        <taxon>Thermoanaerobacterales Family IV. Incertae Sedis</taxon>
        <taxon>Mahella</taxon>
    </lineage>
</organism>
<dbReference type="Pfam" id="PF22666">
    <property type="entry name" value="Glyco_hydro_2_N2"/>
    <property type="match status" value="1"/>
</dbReference>
<evidence type="ECO:0000256" key="2">
    <source>
        <dbReference type="ARBA" id="ARBA00003150"/>
    </source>
</evidence>
<dbReference type="Gene3D" id="2.60.120.260">
    <property type="entry name" value="Galactose-binding domain-like"/>
    <property type="match status" value="1"/>
</dbReference>
<evidence type="ECO:0000256" key="6">
    <source>
        <dbReference type="ARBA" id="ARBA00015707"/>
    </source>
</evidence>
<reference evidence="18" key="1">
    <citation type="submission" date="2010-11" db="EMBL/GenBank/DDBJ databases">
        <title>The complete genome of Mahella australiensis DSM 15567.</title>
        <authorList>
            <consortium name="US DOE Joint Genome Institute (JGI-PGF)"/>
            <person name="Lucas S."/>
            <person name="Copeland A."/>
            <person name="Lapidus A."/>
            <person name="Bruce D."/>
            <person name="Goodwin L."/>
            <person name="Pitluck S."/>
            <person name="Kyrpides N."/>
            <person name="Mavromatis K."/>
            <person name="Pagani I."/>
            <person name="Ivanova N."/>
            <person name="Teshima H."/>
            <person name="Brettin T."/>
            <person name="Detter J.C."/>
            <person name="Han C."/>
            <person name="Tapia R."/>
            <person name="Land M."/>
            <person name="Hauser L."/>
            <person name="Markowitz V."/>
            <person name="Cheng J.-F."/>
            <person name="Hugenholtz P."/>
            <person name="Woyke T."/>
            <person name="Wu D."/>
            <person name="Spring S."/>
            <person name="Pukall R."/>
            <person name="Steenblock K."/>
            <person name="Schneider S."/>
            <person name="Klenk H.-P."/>
            <person name="Eisen J.A."/>
        </authorList>
    </citation>
    <scope>NUCLEOTIDE SEQUENCE [LARGE SCALE GENOMIC DNA]</scope>
    <source>
        <strain evidence="18">DSM 15567 / CIP 107919 / 50-1 BON</strain>
    </source>
</reference>
<dbReference type="InterPro" id="IPR008979">
    <property type="entry name" value="Galactose-bd-like_sf"/>
</dbReference>
<keyword evidence="9" id="KW-1015">Disulfide bond</keyword>
<keyword evidence="7" id="KW-0732">Signal</keyword>
<evidence type="ECO:0000259" key="14">
    <source>
        <dbReference type="Pfam" id="PF02836"/>
    </source>
</evidence>
<dbReference type="eggNOG" id="COG3250">
    <property type="taxonomic scope" value="Bacteria"/>
</dbReference>
<dbReference type="EC" id="3.2.1.25" evidence="5"/>
<gene>
    <name evidence="17" type="ordered locus">Mahau_2024</name>
</gene>
<dbReference type="Gene3D" id="3.20.20.80">
    <property type="entry name" value="Glycosidases"/>
    <property type="match status" value="1"/>
</dbReference>
<dbReference type="PANTHER" id="PTHR43730">
    <property type="entry name" value="BETA-MANNOSIDASE"/>
    <property type="match status" value="1"/>
</dbReference>
<evidence type="ECO:0000313" key="17">
    <source>
        <dbReference type="EMBL" id="AEE97200.1"/>
    </source>
</evidence>
<evidence type="ECO:0000259" key="13">
    <source>
        <dbReference type="Pfam" id="PF00703"/>
    </source>
</evidence>
<dbReference type="InterPro" id="IPR041625">
    <property type="entry name" value="Beta-mannosidase_Ig"/>
</dbReference>
<dbReference type="KEGG" id="mas:Mahau_2024"/>
<evidence type="ECO:0000313" key="18">
    <source>
        <dbReference type="Proteomes" id="UP000008457"/>
    </source>
</evidence>
<dbReference type="SUPFAM" id="SSF49303">
    <property type="entry name" value="beta-Galactosidase/glucuronidase domain"/>
    <property type="match status" value="2"/>
</dbReference>
<keyword evidence="11" id="KW-0326">Glycosidase</keyword>
<feature type="domain" description="Glycoside hydrolase family 2 immunoglobulin-like beta-sandwich" evidence="13">
    <location>
        <begin position="196"/>
        <end position="307"/>
    </location>
</feature>
<dbReference type="InterPro" id="IPR017853">
    <property type="entry name" value="GH"/>
</dbReference>
<dbReference type="OrthoDB" id="9801077at2"/>
<protein>
    <recommendedName>
        <fullName evidence="6">Beta-mannosidase</fullName>
        <ecNumber evidence="5">3.2.1.25</ecNumber>
    </recommendedName>
    <alternativeName>
        <fullName evidence="12">Lysosomal beta A mannosidase</fullName>
    </alternativeName>
</protein>
<dbReference type="Pfam" id="PF02836">
    <property type="entry name" value="Glyco_hydro_2_C"/>
    <property type="match status" value="1"/>
</dbReference>
<dbReference type="InterPro" id="IPR006102">
    <property type="entry name" value="Ig-like_GH2"/>
</dbReference>
<dbReference type="PANTHER" id="PTHR43730:SF1">
    <property type="entry name" value="BETA-MANNOSIDASE"/>
    <property type="match status" value="1"/>
</dbReference>
<feature type="domain" description="Beta-mannosidase Ig-fold" evidence="15">
    <location>
        <begin position="775"/>
        <end position="833"/>
    </location>
</feature>
<comment type="subunit">
    <text evidence="4">Monomer.</text>
</comment>
<evidence type="ECO:0000259" key="16">
    <source>
        <dbReference type="Pfam" id="PF22666"/>
    </source>
</evidence>
<dbReference type="HOGENOM" id="CLU_005015_2_3_9"/>
<evidence type="ECO:0000256" key="11">
    <source>
        <dbReference type="ARBA" id="ARBA00023295"/>
    </source>
</evidence>
<dbReference type="GO" id="GO:0004567">
    <property type="term" value="F:beta-mannosidase activity"/>
    <property type="evidence" value="ECO:0007669"/>
    <property type="project" value="UniProtKB-EC"/>
</dbReference>
<feature type="domain" description="Beta-mannosidase-like galactose-binding" evidence="16">
    <location>
        <begin position="40"/>
        <end position="185"/>
    </location>
</feature>
<dbReference type="GO" id="GO:0005975">
    <property type="term" value="P:carbohydrate metabolic process"/>
    <property type="evidence" value="ECO:0007669"/>
    <property type="project" value="InterPro"/>
</dbReference>
<dbReference type="InterPro" id="IPR006103">
    <property type="entry name" value="Glyco_hydro_2_cat"/>
</dbReference>
<comment type="function">
    <text evidence="2">Exoglycosidase that cleaves the single beta-linked mannose residue from the non-reducing end of all N-linked glycoprotein oligosaccharides.</text>
</comment>
<dbReference type="GO" id="GO:0006516">
    <property type="term" value="P:glycoprotein catabolic process"/>
    <property type="evidence" value="ECO:0007669"/>
    <property type="project" value="TreeGrafter"/>
</dbReference>
<keyword evidence="10" id="KW-0325">Glycoprotein</keyword>
<dbReference type="InterPro" id="IPR036156">
    <property type="entry name" value="Beta-gal/glucu_dom_sf"/>
</dbReference>
<evidence type="ECO:0000256" key="3">
    <source>
        <dbReference type="ARBA" id="ARBA00007401"/>
    </source>
</evidence>
<evidence type="ECO:0000259" key="15">
    <source>
        <dbReference type="Pfam" id="PF17753"/>
    </source>
</evidence>
<dbReference type="EMBL" id="CP002360">
    <property type="protein sequence ID" value="AEE97200.1"/>
    <property type="molecule type" value="Genomic_DNA"/>
</dbReference>
<dbReference type="InterPro" id="IPR050887">
    <property type="entry name" value="Beta-mannosidase_GH2"/>
</dbReference>
<comment type="similarity">
    <text evidence="3">Belongs to the glycosyl hydrolase 2 family.</text>
</comment>
<dbReference type="InterPro" id="IPR054593">
    <property type="entry name" value="Beta-mannosidase-like_N2"/>
</dbReference>
<dbReference type="Gene3D" id="2.60.40.10">
    <property type="entry name" value="Immunoglobulins"/>
    <property type="match status" value="2"/>
</dbReference>
<evidence type="ECO:0000256" key="8">
    <source>
        <dbReference type="ARBA" id="ARBA00022801"/>
    </source>
</evidence>
<dbReference type="SUPFAM" id="SSF51445">
    <property type="entry name" value="(Trans)glycosidases"/>
    <property type="match status" value="1"/>
</dbReference>
<dbReference type="SUPFAM" id="SSF49785">
    <property type="entry name" value="Galactose-binding domain-like"/>
    <property type="match status" value="1"/>
</dbReference>
<dbReference type="InterPro" id="IPR013783">
    <property type="entry name" value="Ig-like_fold"/>
</dbReference>
<dbReference type="Proteomes" id="UP000008457">
    <property type="component" value="Chromosome"/>
</dbReference>
<comment type="catalytic activity">
    <reaction evidence="1">
        <text>Hydrolysis of terminal, non-reducing beta-D-mannose residues in beta-D-mannosides.</text>
        <dbReference type="EC" id="3.2.1.25"/>
    </reaction>
</comment>
<dbReference type="STRING" id="697281.Mahau_2024"/>
<dbReference type="AlphaFoldDB" id="F4A261"/>
<dbReference type="RefSeq" id="WP_013781628.1">
    <property type="nucleotide sequence ID" value="NC_015520.1"/>
</dbReference>
<evidence type="ECO:0000256" key="1">
    <source>
        <dbReference type="ARBA" id="ARBA00000829"/>
    </source>
</evidence>
<dbReference type="Pfam" id="PF17753">
    <property type="entry name" value="Ig_mannosidase"/>
    <property type="match status" value="1"/>
</dbReference>
<proteinExistence type="inferred from homology"/>
<evidence type="ECO:0000256" key="9">
    <source>
        <dbReference type="ARBA" id="ARBA00023157"/>
    </source>
</evidence>
<accession>F4A261</accession>
<sequence length="846" mass="97735">MSKNILLNGDQWKVTGFWKNQWRQIRSMETGIKIKGCVPTVEASVPGAVQIDLIKAGLLRDPNYGLDSHLDEWVNNREWFMDREFVISPEKQSEKYILCFDGLDYHGEIYLNGILLGKFSGMFIPHEFDITAIVKKDEVNFLRVVFYITPEVDGQIGYSNRIKILKSRFNYQWDWCPRIIPIGIWEDVYIKVYNYARIMDFFPKTSVDDALKKGVVDARVELDVDVSGVYAFNYRVLFDGELICEKEFHNSLLTAKGQEVVHRIELDDIKPWWPNNFGQQPLYDIELTIRNEGGIICDDASKGVGFRRVEFVRNPGSPEGALPYTLLLNGKRIFLRGVDWVPISPFYGAVSEEDYKNYLRRFKDMNCNILRVWGGAVLEKEAFYNICDEMGIMVWQEFPQSSSGLNNTPPDDPDFLEKLKEAAATFIRRRRHHASHIIWCGGNELMWENNVPVNDNHLNIKMLKELVNKMDPGKCFLPTSPSGPTFAASEENFGKNMHHDVHGPWEYMGEPAHYRFFNRDDSLFRSETGCPAVSRLDSLEKYKGEYELWPPDETNVLWMHRGAWWIQIKQLTELFGEWRKEEFPRYVEASRYIQAEALRYAVEATRRREPVSSGFIIWMGNEPYPNNANTSIIEYDGTPKPAYYWIKNAYSGFHVSLKYDRICCVSGEVFNGYIYVTCDGDEAKDLKVSAQITDIHGNVLFTMDLDKKGDGPVIPIDEITWKIQGCEGNIFFVKVKLSDNEYGIMDENTYIFTVDSEHPFKAIRDMLPANVTAVKADIDQNVWVLRNDSPVAAIGVFLYGENPSDFVRFSSNYFVLMPGQEREITVTTDECTQNDPKFKIRWINAE</sequence>
<evidence type="ECO:0000256" key="7">
    <source>
        <dbReference type="ARBA" id="ARBA00022729"/>
    </source>
</evidence>
<evidence type="ECO:0000256" key="4">
    <source>
        <dbReference type="ARBA" id="ARBA00011245"/>
    </source>
</evidence>
<evidence type="ECO:0000256" key="12">
    <source>
        <dbReference type="ARBA" id="ARBA00032581"/>
    </source>
</evidence>
<name>F4A261_MAHA5</name>
<evidence type="ECO:0000256" key="5">
    <source>
        <dbReference type="ARBA" id="ARBA00012754"/>
    </source>
</evidence>
<keyword evidence="18" id="KW-1185">Reference proteome</keyword>
<keyword evidence="8 17" id="KW-0378">Hydrolase</keyword>